<name>A0A235EGE7_9BURK</name>
<protein>
    <submittedName>
        <fullName evidence="3">Uncharacterized protein</fullName>
    </submittedName>
</protein>
<gene>
    <name evidence="3" type="ORF">CBY09_21435</name>
</gene>
<dbReference type="AlphaFoldDB" id="A0A235EGE7"/>
<dbReference type="OrthoDB" id="7032527at2"/>
<feature type="chain" id="PRO_5012940866" evidence="2">
    <location>
        <begin position="22"/>
        <end position="167"/>
    </location>
</feature>
<comment type="caution">
    <text evidence="3">The sequence shown here is derived from an EMBL/GenBank/DDBJ whole genome shotgun (WGS) entry which is preliminary data.</text>
</comment>
<dbReference type="PROSITE" id="PS51257">
    <property type="entry name" value="PROKAR_LIPOPROTEIN"/>
    <property type="match status" value="1"/>
</dbReference>
<dbReference type="EMBL" id="NOIG01000013">
    <property type="protein sequence ID" value="OYD48112.1"/>
    <property type="molecule type" value="Genomic_DNA"/>
</dbReference>
<dbReference type="RefSeq" id="WP_094291601.1">
    <property type="nucleotide sequence ID" value="NZ_NOIG01000013.1"/>
</dbReference>
<reference evidence="3 4" key="1">
    <citation type="submission" date="2017-07" db="EMBL/GenBank/DDBJ databases">
        <title>Acidovorax KNDSW TSA 6 genome sequence and assembly.</title>
        <authorList>
            <person name="Mayilraj S."/>
        </authorList>
    </citation>
    <scope>NUCLEOTIDE SEQUENCE [LARGE SCALE GENOMIC DNA]</scope>
    <source>
        <strain evidence="3 4">KNDSW-TSA6</strain>
    </source>
</reference>
<feature type="compositionally biased region" description="Basic and acidic residues" evidence="1">
    <location>
        <begin position="26"/>
        <end position="36"/>
    </location>
</feature>
<keyword evidence="4" id="KW-1185">Reference proteome</keyword>
<feature type="signal peptide" evidence="2">
    <location>
        <begin position="1"/>
        <end position="21"/>
    </location>
</feature>
<evidence type="ECO:0000256" key="1">
    <source>
        <dbReference type="SAM" id="MobiDB-lite"/>
    </source>
</evidence>
<proteinExistence type="predicted"/>
<evidence type="ECO:0000313" key="3">
    <source>
        <dbReference type="EMBL" id="OYD48112.1"/>
    </source>
</evidence>
<feature type="region of interest" description="Disordered" evidence="1">
    <location>
        <begin position="25"/>
        <end position="57"/>
    </location>
</feature>
<evidence type="ECO:0000313" key="4">
    <source>
        <dbReference type="Proteomes" id="UP000215441"/>
    </source>
</evidence>
<sequence length="167" mass="17455">MRLTIVAGLLTTLFVAGCAIAQSPKPADEHAGHHPGDAQSGGVATQSAPAATTPPAPEAFDRQMKAMQEMHKKMQAAKTPSDRSALMDEHMKLMQSGMAMMGAGNSGGMGMGMMQQGAQAKPAAPAASGNSGMGGMMGMHAQMERRMAMMEQMMQMMVDRQAAMPSK</sequence>
<keyword evidence="2" id="KW-0732">Signal</keyword>
<accession>A0A235EGE7</accession>
<dbReference type="Proteomes" id="UP000215441">
    <property type="component" value="Unassembled WGS sequence"/>
</dbReference>
<organism evidence="3 4">
    <name type="scientific">Acidovorax kalamii</name>
    <dbReference type="NCBI Taxonomy" id="2004485"/>
    <lineage>
        <taxon>Bacteria</taxon>
        <taxon>Pseudomonadati</taxon>
        <taxon>Pseudomonadota</taxon>
        <taxon>Betaproteobacteria</taxon>
        <taxon>Burkholderiales</taxon>
        <taxon>Comamonadaceae</taxon>
        <taxon>Acidovorax</taxon>
    </lineage>
</organism>
<evidence type="ECO:0000256" key="2">
    <source>
        <dbReference type="SAM" id="SignalP"/>
    </source>
</evidence>